<evidence type="ECO:0000256" key="1">
    <source>
        <dbReference type="SAM" id="MobiDB-lite"/>
    </source>
</evidence>
<evidence type="ECO:0000313" key="3">
    <source>
        <dbReference type="Proteomes" id="UP000275078"/>
    </source>
</evidence>
<protein>
    <submittedName>
        <fullName evidence="2">Uncharacterized protein</fullName>
    </submittedName>
</protein>
<accession>A0A3N4IHY4</accession>
<proteinExistence type="predicted"/>
<dbReference type="Proteomes" id="UP000275078">
    <property type="component" value="Unassembled WGS sequence"/>
</dbReference>
<keyword evidence="3" id="KW-1185">Reference proteome</keyword>
<dbReference type="EMBL" id="ML119652">
    <property type="protein sequence ID" value="RPA85755.1"/>
    <property type="molecule type" value="Genomic_DNA"/>
</dbReference>
<dbReference type="AlphaFoldDB" id="A0A3N4IHY4"/>
<evidence type="ECO:0000313" key="2">
    <source>
        <dbReference type="EMBL" id="RPA85755.1"/>
    </source>
</evidence>
<feature type="region of interest" description="Disordered" evidence="1">
    <location>
        <begin position="66"/>
        <end position="85"/>
    </location>
</feature>
<name>A0A3N4IHY4_ASCIM</name>
<organism evidence="2 3">
    <name type="scientific">Ascobolus immersus RN42</name>
    <dbReference type="NCBI Taxonomy" id="1160509"/>
    <lineage>
        <taxon>Eukaryota</taxon>
        <taxon>Fungi</taxon>
        <taxon>Dikarya</taxon>
        <taxon>Ascomycota</taxon>
        <taxon>Pezizomycotina</taxon>
        <taxon>Pezizomycetes</taxon>
        <taxon>Pezizales</taxon>
        <taxon>Ascobolaceae</taxon>
        <taxon>Ascobolus</taxon>
    </lineage>
</organism>
<sequence length="220" mass="24245">MKLTSVRTLKTRKPALRSCINSGAGMPLSHSGGLVESTLEAGRVASALSYPYPLNLQLPSDYPFNIPPQEDMQVSSPEEASHPEPHVESSHLYCEFGMKDKWKYPLADLMCSDDVETCRGGCGRSVCTMLEAALAPLESIDFGTAENALQRSLIKAMQKGVYIAANYYNAHLLEELLGRIAVAMELLFQKMWLGWGYSVTGAMEMLGSNETRTFDWVLSP</sequence>
<gene>
    <name evidence="2" type="ORF">BJ508DRAFT_302581</name>
</gene>
<reference evidence="2 3" key="1">
    <citation type="journal article" date="2018" name="Nat. Ecol. Evol.">
        <title>Pezizomycetes genomes reveal the molecular basis of ectomycorrhizal truffle lifestyle.</title>
        <authorList>
            <person name="Murat C."/>
            <person name="Payen T."/>
            <person name="Noel B."/>
            <person name="Kuo A."/>
            <person name="Morin E."/>
            <person name="Chen J."/>
            <person name="Kohler A."/>
            <person name="Krizsan K."/>
            <person name="Balestrini R."/>
            <person name="Da Silva C."/>
            <person name="Montanini B."/>
            <person name="Hainaut M."/>
            <person name="Levati E."/>
            <person name="Barry K.W."/>
            <person name="Belfiori B."/>
            <person name="Cichocki N."/>
            <person name="Clum A."/>
            <person name="Dockter R.B."/>
            <person name="Fauchery L."/>
            <person name="Guy J."/>
            <person name="Iotti M."/>
            <person name="Le Tacon F."/>
            <person name="Lindquist E.A."/>
            <person name="Lipzen A."/>
            <person name="Malagnac F."/>
            <person name="Mello A."/>
            <person name="Molinier V."/>
            <person name="Miyauchi S."/>
            <person name="Poulain J."/>
            <person name="Riccioni C."/>
            <person name="Rubini A."/>
            <person name="Sitrit Y."/>
            <person name="Splivallo R."/>
            <person name="Traeger S."/>
            <person name="Wang M."/>
            <person name="Zifcakova L."/>
            <person name="Wipf D."/>
            <person name="Zambonelli A."/>
            <person name="Paolocci F."/>
            <person name="Nowrousian M."/>
            <person name="Ottonello S."/>
            <person name="Baldrian P."/>
            <person name="Spatafora J.W."/>
            <person name="Henrissat B."/>
            <person name="Nagy L.G."/>
            <person name="Aury J.M."/>
            <person name="Wincker P."/>
            <person name="Grigoriev I.V."/>
            <person name="Bonfante P."/>
            <person name="Martin F.M."/>
        </authorList>
    </citation>
    <scope>NUCLEOTIDE SEQUENCE [LARGE SCALE GENOMIC DNA]</scope>
    <source>
        <strain evidence="2 3">RN42</strain>
    </source>
</reference>